<protein>
    <submittedName>
        <fullName evidence="4">Esterase</fullName>
    </submittedName>
</protein>
<evidence type="ECO:0000259" key="3">
    <source>
        <dbReference type="Pfam" id="PF07859"/>
    </source>
</evidence>
<evidence type="ECO:0000256" key="2">
    <source>
        <dbReference type="SAM" id="MobiDB-lite"/>
    </source>
</evidence>
<evidence type="ECO:0000313" key="4">
    <source>
        <dbReference type="EMBL" id="GHD26541.1"/>
    </source>
</evidence>
<keyword evidence="1" id="KW-0378">Hydrolase</keyword>
<comment type="caution">
    <text evidence="4">The sequence shown here is derived from an EMBL/GenBank/DDBJ whole genome shotgun (WGS) entry which is preliminary data.</text>
</comment>
<gene>
    <name evidence="4" type="ORF">GCM10007147_24600</name>
</gene>
<proteinExistence type="predicted"/>
<dbReference type="SUPFAM" id="SSF53474">
    <property type="entry name" value="alpha/beta-Hydrolases"/>
    <property type="match status" value="1"/>
</dbReference>
<dbReference type="GO" id="GO:0016787">
    <property type="term" value="F:hydrolase activity"/>
    <property type="evidence" value="ECO:0007669"/>
    <property type="project" value="UniProtKB-KW"/>
</dbReference>
<feature type="domain" description="Alpha/beta hydrolase fold-3" evidence="3">
    <location>
        <begin position="75"/>
        <end position="273"/>
    </location>
</feature>
<evidence type="ECO:0000313" key="5">
    <source>
        <dbReference type="Proteomes" id="UP000654947"/>
    </source>
</evidence>
<feature type="region of interest" description="Disordered" evidence="2">
    <location>
        <begin position="25"/>
        <end position="45"/>
    </location>
</feature>
<dbReference type="Gene3D" id="3.40.50.1820">
    <property type="entry name" value="alpha/beta hydrolase"/>
    <property type="match status" value="1"/>
</dbReference>
<dbReference type="InterPro" id="IPR013094">
    <property type="entry name" value="AB_hydrolase_3"/>
</dbReference>
<dbReference type="Proteomes" id="UP000654947">
    <property type="component" value="Unassembled WGS sequence"/>
</dbReference>
<dbReference type="PANTHER" id="PTHR48081">
    <property type="entry name" value="AB HYDROLASE SUPERFAMILY PROTEIN C4A8.06C"/>
    <property type="match status" value="1"/>
</dbReference>
<dbReference type="InterPro" id="IPR029058">
    <property type="entry name" value="AB_hydrolase_fold"/>
</dbReference>
<reference evidence="4 5" key="1">
    <citation type="journal article" date="2014" name="Int. J. Syst. Evol. Microbiol.">
        <title>Complete genome sequence of Corynebacterium casei LMG S-19264T (=DSM 44701T), isolated from a smear-ripened cheese.</title>
        <authorList>
            <consortium name="US DOE Joint Genome Institute (JGI-PGF)"/>
            <person name="Walter F."/>
            <person name="Albersmeier A."/>
            <person name="Kalinowski J."/>
            <person name="Ruckert C."/>
        </authorList>
    </citation>
    <scope>NUCLEOTIDE SEQUENCE [LARGE SCALE GENOMIC DNA]</scope>
    <source>
        <strain evidence="4 5">KCTC 19473</strain>
    </source>
</reference>
<sequence>MPSVTLHALSLLFRRTRKRQLDSVERARQRIAAPKDDPSPPAPLRHRYRVTEREVAGFPVYTVRPSGGPEPQRAVFYLHGGAYVSSITPWHWRLIALMADQGCRVEVPLYGLAPQHTHREAHPFLDRVWADLVADVPASRTVLAGDSAGGGLAVALDQRLAARGQEGPARMILLAPCVEATLTNPDIAGIEPHDPWLATVGLHECVRAWAGGDDPADPRLSPLYGEHEGAAPMDVYVGTRDLLLPDLRRLRERRLAAGARTDLITCPGAFHVYPLVPCPEGRRARMRILASLRNT</sequence>
<dbReference type="EMBL" id="BMXL01000011">
    <property type="protein sequence ID" value="GHD26541.1"/>
    <property type="molecule type" value="Genomic_DNA"/>
</dbReference>
<keyword evidence="5" id="KW-1185">Reference proteome</keyword>
<dbReference type="RefSeq" id="WP_193517985.1">
    <property type="nucleotide sequence ID" value="NZ_BMXL01000011.1"/>
</dbReference>
<accession>A0A919CIL9</accession>
<organism evidence="4 5">
    <name type="scientific">Nocardiopsis kunsanensis</name>
    <dbReference type="NCBI Taxonomy" id="141693"/>
    <lineage>
        <taxon>Bacteria</taxon>
        <taxon>Bacillati</taxon>
        <taxon>Actinomycetota</taxon>
        <taxon>Actinomycetes</taxon>
        <taxon>Streptosporangiales</taxon>
        <taxon>Nocardiopsidaceae</taxon>
        <taxon>Nocardiopsis</taxon>
    </lineage>
</organism>
<name>A0A919CIL9_9ACTN</name>
<feature type="compositionally biased region" description="Basic and acidic residues" evidence="2">
    <location>
        <begin position="25"/>
        <end position="38"/>
    </location>
</feature>
<dbReference type="AlphaFoldDB" id="A0A919CIL9"/>
<dbReference type="InterPro" id="IPR050300">
    <property type="entry name" value="GDXG_lipolytic_enzyme"/>
</dbReference>
<dbReference type="PANTHER" id="PTHR48081:SF8">
    <property type="entry name" value="ALPHA_BETA HYDROLASE FOLD-3 DOMAIN-CONTAINING PROTEIN-RELATED"/>
    <property type="match status" value="1"/>
</dbReference>
<dbReference type="Pfam" id="PF07859">
    <property type="entry name" value="Abhydrolase_3"/>
    <property type="match status" value="1"/>
</dbReference>
<evidence type="ECO:0000256" key="1">
    <source>
        <dbReference type="ARBA" id="ARBA00022801"/>
    </source>
</evidence>